<keyword evidence="3" id="KW-0479">Metal-binding</keyword>
<feature type="domain" description="VOC" evidence="9">
    <location>
        <begin position="6"/>
        <end position="120"/>
    </location>
</feature>
<dbReference type="GO" id="GO:0051213">
    <property type="term" value="F:dioxygenase activity"/>
    <property type="evidence" value="ECO:0007669"/>
    <property type="project" value="UniProtKB-KW"/>
</dbReference>
<dbReference type="InterPro" id="IPR029068">
    <property type="entry name" value="Glyas_Bleomycin-R_OHBP_Dase"/>
</dbReference>
<dbReference type="EMBL" id="FMSH01000057">
    <property type="protein sequence ID" value="SCU74029.1"/>
    <property type="molecule type" value="Genomic_DNA"/>
</dbReference>
<evidence type="ECO:0000256" key="3">
    <source>
        <dbReference type="ARBA" id="ARBA00022723"/>
    </source>
</evidence>
<dbReference type="CDD" id="cd07237">
    <property type="entry name" value="BphC1-RGP6_C_like"/>
    <property type="match status" value="1"/>
</dbReference>
<keyword evidence="4 8" id="KW-0058">Aromatic hydrocarbons catabolism</keyword>
<dbReference type="SUPFAM" id="SSF54593">
    <property type="entry name" value="Glyoxalase/Bleomycin resistance protein/Dihydroxybiphenyl dioxygenase"/>
    <property type="match status" value="2"/>
</dbReference>
<dbReference type="PROSITE" id="PS00082">
    <property type="entry name" value="EXTRADIOL_DIOXYGENAS"/>
    <property type="match status" value="1"/>
</dbReference>
<dbReference type="RefSeq" id="WP_340520970.1">
    <property type="nucleotide sequence ID" value="NZ_FMSH01000057.1"/>
</dbReference>
<keyword evidence="7 8" id="KW-0408">Iron</keyword>
<dbReference type="Pfam" id="PF22632">
    <property type="entry name" value="BphC_D1"/>
    <property type="match status" value="1"/>
</dbReference>
<reference evidence="10" key="1">
    <citation type="submission" date="2016-09" db="EMBL/GenBank/DDBJ databases">
        <authorList>
            <person name="Capua I."/>
            <person name="De Benedictis P."/>
            <person name="Joannis T."/>
            <person name="Lombin L.H."/>
            <person name="Cattoli G."/>
        </authorList>
    </citation>
    <scope>NUCLEOTIDE SEQUENCE</scope>
    <source>
        <strain evidence="10">B9</strain>
    </source>
</reference>
<evidence type="ECO:0000259" key="9">
    <source>
        <dbReference type="PROSITE" id="PS51819"/>
    </source>
</evidence>
<evidence type="ECO:0000256" key="8">
    <source>
        <dbReference type="RuleBase" id="RU000683"/>
    </source>
</evidence>
<evidence type="ECO:0000256" key="2">
    <source>
        <dbReference type="ARBA" id="ARBA00008784"/>
    </source>
</evidence>
<dbReference type="GO" id="GO:0008198">
    <property type="term" value="F:ferrous iron binding"/>
    <property type="evidence" value="ECO:0007669"/>
    <property type="project" value="InterPro"/>
</dbReference>
<dbReference type="CDD" id="cd07252">
    <property type="entry name" value="BphC1-RGP6_N_like"/>
    <property type="match status" value="1"/>
</dbReference>
<gene>
    <name evidence="10" type="primary">hsaC</name>
    <name evidence="10" type="ORF">CNECB9_150008</name>
</gene>
<dbReference type="Gene3D" id="3.10.180.10">
    <property type="entry name" value="2,3-Dihydroxybiphenyl 1,2-Dioxygenase, domain 1"/>
    <property type="match status" value="2"/>
</dbReference>
<sequence length="298" mass="33254">MLDIRALGYIVVESTDLGQWRHYAEQVLGMACSGAPGGALYVKMDERDYRYLVVPGARDRYLASGWELADEPAYRHALDTLRQANVEVVHASAAELAQRRVQAMAWFADPSGNRHEISWGMRSDFLRFVSPVGVPRFITDPMGAGHAVLPAPAFDETYAFLCEVMGFGLSDIFRVRFTNDPAEPEKRIHFLHCGNARHHSLAIFEMPSEAGCIHVMAEVPDMAEVGRALDRVQQHGVKLSATLGQHCNDRMTSFYMKTPGGFDLEFGHGGLVVDWSHHAAYEATRVSLWGHDFSIGYR</sequence>
<keyword evidence="5 8" id="KW-0223">Dioxygenase</keyword>
<evidence type="ECO:0000256" key="4">
    <source>
        <dbReference type="ARBA" id="ARBA00022797"/>
    </source>
</evidence>
<comment type="cofactor">
    <cofactor evidence="1 8">
        <name>Fe(2+)</name>
        <dbReference type="ChEBI" id="CHEBI:29033"/>
    </cofactor>
</comment>
<accession>A0A1K0IMJ4</accession>
<evidence type="ECO:0000256" key="6">
    <source>
        <dbReference type="ARBA" id="ARBA00023002"/>
    </source>
</evidence>
<dbReference type="Pfam" id="PF00903">
    <property type="entry name" value="Glyoxalase"/>
    <property type="match status" value="1"/>
</dbReference>
<dbReference type="PROSITE" id="PS51819">
    <property type="entry name" value="VOC"/>
    <property type="match status" value="2"/>
</dbReference>
<dbReference type="InterPro" id="IPR037523">
    <property type="entry name" value="VOC_core"/>
</dbReference>
<evidence type="ECO:0000313" key="10">
    <source>
        <dbReference type="EMBL" id="SCU74029.1"/>
    </source>
</evidence>
<protein>
    <submittedName>
        <fullName evidence="10">Iron-dependent extradiol dioxygenase</fullName>
        <ecNumber evidence="10">1.13.11.-</ecNumber>
    </submittedName>
</protein>
<evidence type="ECO:0000256" key="7">
    <source>
        <dbReference type="ARBA" id="ARBA00023004"/>
    </source>
</evidence>
<comment type="similarity">
    <text evidence="2 8">Belongs to the extradiol ring-cleavage dioxygenase family.</text>
</comment>
<dbReference type="InterPro" id="IPR004360">
    <property type="entry name" value="Glyas_Fos-R_dOase_dom"/>
</dbReference>
<evidence type="ECO:0000256" key="5">
    <source>
        <dbReference type="ARBA" id="ARBA00022964"/>
    </source>
</evidence>
<dbReference type="EC" id="1.13.11.-" evidence="10"/>
<dbReference type="AlphaFoldDB" id="A0A1K0IMJ4"/>
<proteinExistence type="inferred from homology"/>
<name>A0A1K0IMJ4_CUPNE</name>
<evidence type="ECO:0000256" key="1">
    <source>
        <dbReference type="ARBA" id="ARBA00001954"/>
    </source>
</evidence>
<organism evidence="10">
    <name type="scientific">Cupriavidus necator</name>
    <name type="common">Alcaligenes eutrophus</name>
    <name type="synonym">Ralstonia eutropha</name>
    <dbReference type="NCBI Taxonomy" id="106590"/>
    <lineage>
        <taxon>Bacteria</taxon>
        <taxon>Pseudomonadati</taxon>
        <taxon>Pseudomonadota</taxon>
        <taxon>Betaproteobacteria</taxon>
        <taxon>Burkholderiales</taxon>
        <taxon>Burkholderiaceae</taxon>
        <taxon>Cupriavidus</taxon>
    </lineage>
</organism>
<feature type="domain" description="VOC" evidence="9">
    <location>
        <begin position="143"/>
        <end position="269"/>
    </location>
</feature>
<keyword evidence="6 8" id="KW-0560">Oxidoreductase</keyword>
<dbReference type="InterPro" id="IPR000486">
    <property type="entry name" value="Xdiol_ring_cleave_dOase_1/2"/>
</dbReference>